<evidence type="ECO:0000313" key="5">
    <source>
        <dbReference type="EMBL" id="PMD59266.1"/>
    </source>
</evidence>
<keyword evidence="3" id="KW-0812">Transmembrane</keyword>
<evidence type="ECO:0000256" key="1">
    <source>
        <dbReference type="ARBA" id="ARBA00022729"/>
    </source>
</evidence>
<dbReference type="Proteomes" id="UP000235371">
    <property type="component" value="Unassembled WGS sequence"/>
</dbReference>
<accession>A0A2J6T8B2</accession>
<feature type="region of interest" description="Disordered" evidence="2">
    <location>
        <begin position="295"/>
        <end position="355"/>
    </location>
</feature>
<dbReference type="Pfam" id="PF10342">
    <property type="entry name" value="Kre9_KNH"/>
    <property type="match status" value="1"/>
</dbReference>
<dbReference type="AlphaFoldDB" id="A0A2J6T8B2"/>
<dbReference type="EMBL" id="KZ613817">
    <property type="protein sequence ID" value="PMD59266.1"/>
    <property type="molecule type" value="Genomic_DNA"/>
</dbReference>
<name>A0A2J6T8B2_9HELO</name>
<organism evidence="5 6">
    <name type="scientific">Hyaloscypha bicolor E</name>
    <dbReference type="NCBI Taxonomy" id="1095630"/>
    <lineage>
        <taxon>Eukaryota</taxon>
        <taxon>Fungi</taxon>
        <taxon>Dikarya</taxon>
        <taxon>Ascomycota</taxon>
        <taxon>Pezizomycotina</taxon>
        <taxon>Leotiomycetes</taxon>
        <taxon>Helotiales</taxon>
        <taxon>Hyaloscyphaceae</taxon>
        <taxon>Hyaloscypha</taxon>
        <taxon>Hyaloscypha bicolor</taxon>
    </lineage>
</organism>
<dbReference type="InterPro" id="IPR018466">
    <property type="entry name" value="Kre9/Knh1-like_N"/>
</dbReference>
<keyword evidence="1" id="KW-0732">Signal</keyword>
<keyword evidence="6" id="KW-1185">Reference proteome</keyword>
<dbReference type="RefSeq" id="XP_024736170.1">
    <property type="nucleotide sequence ID" value="XM_024872751.1"/>
</dbReference>
<feature type="transmembrane region" description="Helical" evidence="3">
    <location>
        <begin position="359"/>
        <end position="380"/>
    </location>
</feature>
<dbReference type="InParanoid" id="A0A2J6T8B2"/>
<dbReference type="PANTHER" id="PTHR40633">
    <property type="entry name" value="MATRIX PROTEIN, PUTATIVE (AFU_ORTHOLOGUE AFUA_8G05410)-RELATED"/>
    <property type="match status" value="1"/>
</dbReference>
<evidence type="ECO:0000313" key="6">
    <source>
        <dbReference type="Proteomes" id="UP000235371"/>
    </source>
</evidence>
<dbReference type="OrthoDB" id="5589325at2759"/>
<evidence type="ECO:0000256" key="2">
    <source>
        <dbReference type="SAM" id="MobiDB-lite"/>
    </source>
</evidence>
<sequence length="454" mass="47705">MPPGTSSLSIPNLCSLFRIWGLETEKSLKNEFNAGKCYRWSSLNVCTSFPTMAGKDRLAGRSSDLNFQRPQLHPYPYPYLSQGQGMRLFGRKELVLQLCVAAFGVRGAAAALAFTGSLDGLTAGAPFDVKWSGAIGTSTLTLLSGSTVVNKIAFGISDQHLLWSPYAFTPAGSYILQLGDTSGQTATSKFTMLAAGTNPSSTALHFTNAEFDITAGAPFNVTWTGAQGTTSLSLQQGDSNSIKTADVILSSITDDFVVWTPYATTEPGSYILRLDDSSNDFAYGLVFNMQAAGSGSSSTSSSSTSTPTPTPTNSAGAGTSTSTNPATNPTNASSQNNAQTNQTTSPTPSKSSLSPGAKAGIGIACSLAFIFLLTTLFLLYRQWRQKRDVVELPETNSAGSLGLGYRGVRGYFTPGENGNGGMVEKGGGERENIAEMRGEGRVEELDGYGGRGVV</sequence>
<dbReference type="InterPro" id="IPR052982">
    <property type="entry name" value="SRP1/TIP1-like"/>
</dbReference>
<dbReference type="GeneID" id="36580831"/>
<dbReference type="PANTHER" id="PTHR40633:SF1">
    <property type="entry name" value="GPI ANCHORED SERINE-THREONINE RICH PROTEIN (AFU_ORTHOLOGUE AFUA_1G03630)"/>
    <property type="match status" value="1"/>
</dbReference>
<proteinExistence type="predicted"/>
<evidence type="ECO:0000256" key="3">
    <source>
        <dbReference type="SAM" id="Phobius"/>
    </source>
</evidence>
<keyword evidence="3" id="KW-0472">Membrane</keyword>
<evidence type="ECO:0000259" key="4">
    <source>
        <dbReference type="Pfam" id="PF10342"/>
    </source>
</evidence>
<feature type="domain" description="Yeast cell wall synthesis Kre9/Knh1-like N-terminal" evidence="4">
    <location>
        <begin position="212"/>
        <end position="285"/>
    </location>
</feature>
<keyword evidence="3" id="KW-1133">Transmembrane helix</keyword>
<gene>
    <name evidence="5" type="ORF">K444DRAFT_428639</name>
</gene>
<reference evidence="5 6" key="1">
    <citation type="submission" date="2016-04" db="EMBL/GenBank/DDBJ databases">
        <title>A degradative enzymes factory behind the ericoid mycorrhizal symbiosis.</title>
        <authorList>
            <consortium name="DOE Joint Genome Institute"/>
            <person name="Martino E."/>
            <person name="Morin E."/>
            <person name="Grelet G."/>
            <person name="Kuo A."/>
            <person name="Kohler A."/>
            <person name="Daghino S."/>
            <person name="Barry K."/>
            <person name="Choi C."/>
            <person name="Cichocki N."/>
            <person name="Clum A."/>
            <person name="Copeland A."/>
            <person name="Hainaut M."/>
            <person name="Haridas S."/>
            <person name="Labutti K."/>
            <person name="Lindquist E."/>
            <person name="Lipzen A."/>
            <person name="Khouja H.-R."/>
            <person name="Murat C."/>
            <person name="Ohm R."/>
            <person name="Olson A."/>
            <person name="Spatafora J."/>
            <person name="Veneault-Fourrey C."/>
            <person name="Henrissat B."/>
            <person name="Grigoriev I."/>
            <person name="Martin F."/>
            <person name="Perotto S."/>
        </authorList>
    </citation>
    <scope>NUCLEOTIDE SEQUENCE [LARGE SCALE GENOMIC DNA]</scope>
    <source>
        <strain evidence="5 6">E</strain>
    </source>
</reference>
<dbReference type="STRING" id="1095630.A0A2J6T8B2"/>
<protein>
    <recommendedName>
        <fullName evidence="4">Yeast cell wall synthesis Kre9/Knh1-like N-terminal domain-containing protein</fullName>
    </recommendedName>
</protein>